<dbReference type="PANTHER" id="PTHR45616:SF69">
    <property type="entry name" value="IF ROD DOMAIN-CONTAINING PROTEIN-RELATED"/>
    <property type="match status" value="1"/>
</dbReference>
<dbReference type="Gene3D" id="1.20.5.170">
    <property type="match status" value="1"/>
</dbReference>
<dbReference type="FunFam" id="1.20.5.500:FF:000001">
    <property type="entry name" value="Type II keratin 23"/>
    <property type="match status" value="1"/>
</dbReference>
<dbReference type="PROSITE" id="PS00226">
    <property type="entry name" value="IF_ROD_1"/>
    <property type="match status" value="1"/>
</dbReference>
<evidence type="ECO:0000313" key="7">
    <source>
        <dbReference type="EMBL" id="EMP36967.1"/>
    </source>
</evidence>
<evidence type="ECO:0000259" key="6">
    <source>
        <dbReference type="PROSITE" id="PS51842"/>
    </source>
</evidence>
<dbReference type="InterPro" id="IPR032444">
    <property type="entry name" value="Keratin_2_head"/>
</dbReference>
<feature type="domain" description="IF rod" evidence="6">
    <location>
        <begin position="175"/>
        <end position="488"/>
    </location>
</feature>
<keyword evidence="2 5" id="KW-0175">Coiled coil</keyword>
<dbReference type="SMART" id="SM01391">
    <property type="entry name" value="Filament"/>
    <property type="match status" value="1"/>
</dbReference>
<dbReference type="Gene3D" id="1.20.5.1160">
    <property type="entry name" value="Vasodilator-stimulated phosphoprotein"/>
    <property type="match status" value="1"/>
</dbReference>
<evidence type="ECO:0000256" key="5">
    <source>
        <dbReference type="SAM" id="Coils"/>
    </source>
</evidence>
<keyword evidence="8" id="KW-1185">Reference proteome</keyword>
<dbReference type="InterPro" id="IPR018039">
    <property type="entry name" value="IF_conserved"/>
</dbReference>
<evidence type="ECO:0000256" key="3">
    <source>
        <dbReference type="ARBA" id="ARBA00061646"/>
    </source>
</evidence>
<dbReference type="EMBL" id="KB523361">
    <property type="protein sequence ID" value="EMP36967.1"/>
    <property type="molecule type" value="Genomic_DNA"/>
</dbReference>
<organism evidence="7 8">
    <name type="scientific">Chelonia mydas</name>
    <name type="common">Green sea-turtle</name>
    <name type="synonym">Chelonia agassizi</name>
    <dbReference type="NCBI Taxonomy" id="8469"/>
    <lineage>
        <taxon>Eukaryota</taxon>
        <taxon>Metazoa</taxon>
        <taxon>Chordata</taxon>
        <taxon>Craniata</taxon>
        <taxon>Vertebrata</taxon>
        <taxon>Euteleostomi</taxon>
        <taxon>Archelosauria</taxon>
        <taxon>Testudinata</taxon>
        <taxon>Testudines</taxon>
        <taxon>Cryptodira</taxon>
        <taxon>Durocryptodira</taxon>
        <taxon>Americhelydia</taxon>
        <taxon>Chelonioidea</taxon>
        <taxon>Cheloniidae</taxon>
        <taxon>Chelonia</taxon>
    </lineage>
</organism>
<protein>
    <submittedName>
        <fullName evidence="7">Keratin, type II cytoskeletal 75</fullName>
    </submittedName>
</protein>
<dbReference type="SUPFAM" id="SSF64593">
    <property type="entry name" value="Intermediate filament protein, coiled coil region"/>
    <property type="match status" value="2"/>
</dbReference>
<evidence type="ECO:0000256" key="1">
    <source>
        <dbReference type="ARBA" id="ARBA00022754"/>
    </source>
</evidence>
<dbReference type="Pfam" id="PF00038">
    <property type="entry name" value="Filament"/>
    <property type="match status" value="1"/>
</dbReference>
<reference evidence="8" key="1">
    <citation type="journal article" date="2013" name="Nat. Genet.">
        <title>The draft genomes of soft-shell turtle and green sea turtle yield insights into the development and evolution of the turtle-specific body plan.</title>
        <authorList>
            <person name="Wang Z."/>
            <person name="Pascual-Anaya J."/>
            <person name="Zadissa A."/>
            <person name="Li W."/>
            <person name="Niimura Y."/>
            <person name="Huang Z."/>
            <person name="Li C."/>
            <person name="White S."/>
            <person name="Xiong Z."/>
            <person name="Fang D."/>
            <person name="Wang B."/>
            <person name="Ming Y."/>
            <person name="Chen Y."/>
            <person name="Zheng Y."/>
            <person name="Kuraku S."/>
            <person name="Pignatelli M."/>
            <person name="Herrero J."/>
            <person name="Beal K."/>
            <person name="Nozawa M."/>
            <person name="Li Q."/>
            <person name="Wang J."/>
            <person name="Zhang H."/>
            <person name="Yu L."/>
            <person name="Shigenobu S."/>
            <person name="Wang J."/>
            <person name="Liu J."/>
            <person name="Flicek P."/>
            <person name="Searle S."/>
            <person name="Wang J."/>
            <person name="Kuratani S."/>
            <person name="Yin Y."/>
            <person name="Aken B."/>
            <person name="Zhang G."/>
            <person name="Irie N."/>
        </authorList>
    </citation>
    <scope>NUCLEOTIDE SEQUENCE [LARGE SCALE GENOMIC DNA]</scope>
</reference>
<dbReference type="FunFam" id="1.20.5.170:FF:000004">
    <property type="entry name" value="Keratin, type II cytoskeletal 5"/>
    <property type="match status" value="1"/>
</dbReference>
<dbReference type="GO" id="GO:0005615">
    <property type="term" value="C:extracellular space"/>
    <property type="evidence" value="ECO:0007669"/>
    <property type="project" value="TreeGrafter"/>
</dbReference>
<name>M7C8Q8_CHEMY</name>
<dbReference type="InterPro" id="IPR039008">
    <property type="entry name" value="IF_rod_dom"/>
</dbReference>
<evidence type="ECO:0000256" key="4">
    <source>
        <dbReference type="RuleBase" id="RU000685"/>
    </source>
</evidence>
<dbReference type="eggNOG" id="ENOG502SG3F">
    <property type="taxonomic scope" value="Eukaryota"/>
</dbReference>
<dbReference type="GO" id="GO:0045109">
    <property type="term" value="P:intermediate filament organization"/>
    <property type="evidence" value="ECO:0007669"/>
    <property type="project" value="TreeGrafter"/>
</dbReference>
<proteinExistence type="inferred from homology"/>
<dbReference type="Proteomes" id="UP000031443">
    <property type="component" value="Unassembled WGS sequence"/>
</dbReference>
<dbReference type="GO" id="GO:0031424">
    <property type="term" value="P:keratinization"/>
    <property type="evidence" value="ECO:0007669"/>
    <property type="project" value="TreeGrafter"/>
</dbReference>
<dbReference type="PROSITE" id="PS51842">
    <property type="entry name" value="IF_ROD_2"/>
    <property type="match status" value="1"/>
</dbReference>
<dbReference type="PANTHER" id="PTHR45616">
    <property type="entry name" value="GATA-TYPE DOMAIN-CONTAINING PROTEIN"/>
    <property type="match status" value="1"/>
</dbReference>
<keyword evidence="1 4" id="KW-0403">Intermediate filament</keyword>
<feature type="coiled-coil region" evidence="5">
    <location>
        <begin position="179"/>
        <end position="213"/>
    </location>
</feature>
<dbReference type="GO" id="GO:0030280">
    <property type="term" value="F:structural constituent of skin epidermis"/>
    <property type="evidence" value="ECO:0007669"/>
    <property type="project" value="TreeGrafter"/>
</dbReference>
<dbReference type="InterPro" id="IPR003054">
    <property type="entry name" value="Keratin_II"/>
</dbReference>
<dbReference type="STRING" id="8469.M7C8Q8"/>
<gene>
    <name evidence="7" type="ORF">UY3_05864</name>
</gene>
<feature type="coiled-coil region" evidence="5">
    <location>
        <begin position="386"/>
        <end position="466"/>
    </location>
</feature>
<dbReference type="PRINTS" id="PR01276">
    <property type="entry name" value="TYPE2KERATIN"/>
</dbReference>
<dbReference type="Gene3D" id="1.20.5.500">
    <property type="entry name" value="Single helix bin"/>
    <property type="match status" value="1"/>
</dbReference>
<dbReference type="AlphaFoldDB" id="M7C8Q8"/>
<sequence>MNRKLSSKSGSGARGFSGRSATTIITSGGNRAGFSSASLSRAGRRSGGYGGGFGSRSLHSLGGNKSTSIRIGGGGFRSVGLGFGGGGGGFGGAGCGGGGGFGGSSGFVSSGYVSGGYGVGGGYGGSGLGGGGFGGGRAGPVLSPGGIQQVTVNPNLLAPLNIEIDPEVQKVKVQEREQIKTLNNEFASFIDKVRFLEQQNKVLETKWDLLQQQGTTITKIPIDPLFEAYINSLRRHLDSLVTDRGRLDGELREVQDLVEDFRKKFEEEIHRRTSAENEFVVLKKEVDAAYTKKVELQAKVDSLIDEINFLRAVYEAELAQVQGQIRDTNVILQMDNNRDLDLNSIIAEVKAQYEDIANRSRAEVEAWYQSRYEELQVTATTHGEDLKVTRNEISEVSRVIQRLKAELDSVKKQIAGLQTAIADAEQRGELALKDAQGKLADLQNALQTTKDELARLLRDYQELMNVKLALDIEIATYRKLLEGEECRMSGEYADPVSICKYLKDSLSFVRIRAAVVSSTTSVAGSGGGVGSGYVLGGGGGGRGSGLSLGGGGGSFGLGIGSGSGFGIGGKGGISVGGSGIGLGGSGFGYGGGVMYVVEIVVAEALAVEVALGVVGASAMVQRSAVLLEVLAGGVGHSGQRRR</sequence>
<comment type="similarity">
    <text evidence="3 4">Belongs to the intermediate filament family.</text>
</comment>
<dbReference type="Pfam" id="PF16208">
    <property type="entry name" value="Keratin_2_head"/>
    <property type="match status" value="1"/>
</dbReference>
<evidence type="ECO:0000313" key="8">
    <source>
        <dbReference type="Proteomes" id="UP000031443"/>
    </source>
</evidence>
<dbReference type="GO" id="GO:0045095">
    <property type="term" value="C:keratin filament"/>
    <property type="evidence" value="ECO:0007669"/>
    <property type="project" value="InterPro"/>
</dbReference>
<dbReference type="FunFam" id="1.20.5.1160:FF:000001">
    <property type="entry name" value="Keratin type II"/>
    <property type="match status" value="1"/>
</dbReference>
<evidence type="ECO:0000256" key="2">
    <source>
        <dbReference type="ARBA" id="ARBA00023054"/>
    </source>
</evidence>
<accession>M7C8Q8</accession>